<organism evidence="3 5">
    <name type="scientific">Spirodela intermedia</name>
    <name type="common">Intermediate duckweed</name>
    <dbReference type="NCBI Taxonomy" id="51605"/>
    <lineage>
        <taxon>Eukaryota</taxon>
        <taxon>Viridiplantae</taxon>
        <taxon>Streptophyta</taxon>
        <taxon>Embryophyta</taxon>
        <taxon>Tracheophyta</taxon>
        <taxon>Spermatophyta</taxon>
        <taxon>Magnoliopsida</taxon>
        <taxon>Liliopsida</taxon>
        <taxon>Araceae</taxon>
        <taxon>Lemnoideae</taxon>
        <taxon>Spirodela</taxon>
    </lineage>
</organism>
<keyword evidence="1" id="KW-1133">Transmembrane helix</keyword>
<evidence type="ECO:0000259" key="2">
    <source>
        <dbReference type="SMART" id="SM00014"/>
    </source>
</evidence>
<dbReference type="SUPFAM" id="SSF48317">
    <property type="entry name" value="Acid phosphatase/Vanadium-dependent haloperoxidase"/>
    <property type="match status" value="1"/>
</dbReference>
<protein>
    <recommendedName>
        <fullName evidence="2">Phosphatidic acid phosphatase type 2/haloperoxidase domain-containing protein</fullName>
    </recommendedName>
</protein>
<dbReference type="EMBL" id="LR746281">
    <property type="protein sequence ID" value="CAA7410819.1"/>
    <property type="molecule type" value="Genomic_DNA"/>
</dbReference>
<evidence type="ECO:0000256" key="1">
    <source>
        <dbReference type="SAM" id="Phobius"/>
    </source>
</evidence>
<accession>A0A7I8KTG2</accession>
<dbReference type="PANTHER" id="PTHR14969">
    <property type="entry name" value="SPHINGOSINE-1-PHOSPHATE PHOSPHOHYDROLASE"/>
    <property type="match status" value="1"/>
</dbReference>
<evidence type="ECO:0000313" key="5">
    <source>
        <dbReference type="Proteomes" id="UP000663760"/>
    </source>
</evidence>
<gene>
    <name evidence="3" type="ORF">SI8410_08011807</name>
    <name evidence="4" type="ORF">SI8410_18021497</name>
</gene>
<dbReference type="OrthoDB" id="10266771at2759"/>
<feature type="transmembrane region" description="Helical" evidence="1">
    <location>
        <begin position="66"/>
        <end position="87"/>
    </location>
</feature>
<feature type="transmembrane region" description="Helical" evidence="1">
    <location>
        <begin position="188"/>
        <end position="211"/>
    </location>
</feature>
<evidence type="ECO:0000313" key="4">
    <source>
        <dbReference type="EMBL" id="CAA7410819.1"/>
    </source>
</evidence>
<keyword evidence="1" id="KW-0812">Transmembrane</keyword>
<keyword evidence="1" id="KW-0472">Membrane</keyword>
<dbReference type="EMBL" id="LR746271">
    <property type="protein sequence ID" value="CAA7401129.1"/>
    <property type="molecule type" value="Genomic_DNA"/>
</dbReference>
<feature type="domain" description="Phosphatidic acid phosphatase type 2/haloperoxidase" evidence="2">
    <location>
        <begin position="66"/>
        <end position="207"/>
    </location>
</feature>
<sequence length="223" mass="24718">MAAAAAAATSPLRRVVELDEAWSLRIHEACQVVPRRLLKALEISGDGRIWIPIPIALLLASPSPELYCVAMGLLAGFLLDLLFVGLLKHLVRRSRPLYNKGMYLTFAVDHWSFPSGHSSRVFFISTFLYLVRGSLREAAAGVVGPSPWPRWRTVLEDRGLELGHLFLPSVFLWSVATSASRILLGRHFVVDVIAGGCLGLLEAAVVFLFLLHPTFFTKFLLDR</sequence>
<dbReference type="Proteomes" id="UP000663760">
    <property type="component" value="Chromosome 8"/>
</dbReference>
<dbReference type="PANTHER" id="PTHR14969:SF13">
    <property type="entry name" value="AT30094P"/>
    <property type="match status" value="1"/>
</dbReference>
<evidence type="ECO:0000313" key="3">
    <source>
        <dbReference type="EMBL" id="CAA7401129.1"/>
    </source>
</evidence>
<reference evidence="3" key="1">
    <citation type="submission" date="2020-02" db="EMBL/GenBank/DDBJ databases">
        <authorList>
            <person name="Scholz U."/>
            <person name="Mascher M."/>
            <person name="Fiebig A."/>
        </authorList>
    </citation>
    <scope>NUCLEOTIDE SEQUENCE</scope>
</reference>
<dbReference type="InterPro" id="IPR036938">
    <property type="entry name" value="PAP2/HPO_sf"/>
</dbReference>
<proteinExistence type="predicted"/>
<dbReference type="AlphaFoldDB" id="A0A7I8KTG2"/>
<name>A0A7I8KTG2_SPIIN</name>
<dbReference type="Proteomes" id="UP000663760">
    <property type="component" value="Chromosome 18"/>
</dbReference>
<dbReference type="InterPro" id="IPR000326">
    <property type="entry name" value="PAP2/HPO"/>
</dbReference>
<dbReference type="Pfam" id="PF01569">
    <property type="entry name" value="PAP2"/>
    <property type="match status" value="1"/>
</dbReference>
<dbReference type="Gene3D" id="1.20.144.10">
    <property type="entry name" value="Phosphatidic acid phosphatase type 2/haloperoxidase"/>
    <property type="match status" value="1"/>
</dbReference>
<keyword evidence="5" id="KW-1185">Reference proteome</keyword>
<dbReference type="SMART" id="SM00014">
    <property type="entry name" value="acidPPc"/>
    <property type="match status" value="1"/>
</dbReference>
<dbReference type="GO" id="GO:0042392">
    <property type="term" value="F:sphingosine-1-phosphate phosphatase activity"/>
    <property type="evidence" value="ECO:0007669"/>
    <property type="project" value="TreeGrafter"/>
</dbReference>